<dbReference type="NCBIfam" id="TIGR00937">
    <property type="entry name" value="2A51"/>
    <property type="match status" value="1"/>
</dbReference>
<protein>
    <recommendedName>
        <fullName evidence="11">Chromate transporter</fullName>
    </recommendedName>
</protein>
<comment type="similarity">
    <text evidence="2">Belongs to the chromate ion transporter (CHR) (TC 2.A.51) family.</text>
</comment>
<sequence>MGDQKTSPDGVGSEEKAPGDNVGLSKRPNGAQDIEAQESAPPSVTVKDLPDAEQGQEIIDVGYTDIAKQFSLLGWTAFGGPSAHIALFEKRLVEKLHWLSTDVYAELFALGQCMPGPTSTQVSFAIGTIKKGVRGGLLSGVLFQYPGAFIMCCIGIFAAKQLENPRGALNGMVAGVSAVGVALVASAAKSMASKLCKGPLLATICTLATVIAYYWPKAYTFPCLIIAGGLLTLLWAIYTKEPMPVVKVRDQSVRSHGLGMPAGGLLLVTWIVVLVVTIVLVNVLRDAPDPLRWWEVFFRIGSVIYGGGQVVLPMLYEGVVQRSCDANKVCVDKADTWVTSKQFYAGLGIVQALPGPLFNFSSYLGTIMALNGDYAFIVGAVIAWFGLFLPGIMLIFGIMPFWGHFRKWKIYRRALPGFNAAGVGLIITSVFSLTFGALEQTDFPKTSLGLGILAFTAVDQLKWFEPLVVIMGGVLGICAWVAGMD</sequence>
<feature type="transmembrane region" description="Helical" evidence="8">
    <location>
        <begin position="258"/>
        <end position="284"/>
    </location>
</feature>
<keyword evidence="6 8" id="KW-0472">Membrane</keyword>
<dbReference type="InterPro" id="IPR014047">
    <property type="entry name" value="Chr_Tranpt_l_chain"/>
</dbReference>
<dbReference type="PANTHER" id="PTHR33567:SF3">
    <property type="entry name" value="CHROMATE ION TRANSPORTER (EUROFUNG)"/>
    <property type="match status" value="1"/>
</dbReference>
<evidence type="ECO:0008006" key="11">
    <source>
        <dbReference type="Google" id="ProtNLM"/>
    </source>
</evidence>
<feature type="transmembrane region" description="Helical" evidence="8">
    <location>
        <begin position="195"/>
        <end position="213"/>
    </location>
</feature>
<dbReference type="InterPro" id="IPR003370">
    <property type="entry name" value="Chromate_transpt"/>
</dbReference>
<evidence type="ECO:0000256" key="8">
    <source>
        <dbReference type="SAM" id="Phobius"/>
    </source>
</evidence>
<feature type="transmembrane region" description="Helical" evidence="8">
    <location>
        <begin position="137"/>
        <end position="159"/>
    </location>
</feature>
<feature type="transmembrane region" description="Helical" evidence="8">
    <location>
        <begin position="296"/>
        <end position="316"/>
    </location>
</feature>
<dbReference type="AlphaFoldDB" id="A0ABD1Y4S6"/>
<accession>A0ABD1Y4S6</accession>
<dbReference type="PANTHER" id="PTHR33567">
    <property type="entry name" value="CHROMATE ION TRANSPORTER (EUROFUNG)"/>
    <property type="match status" value="1"/>
</dbReference>
<keyword evidence="4 8" id="KW-0812">Transmembrane</keyword>
<dbReference type="Pfam" id="PF02417">
    <property type="entry name" value="Chromate_transp"/>
    <property type="match status" value="2"/>
</dbReference>
<dbReference type="EMBL" id="JBHFFA010000006">
    <property type="protein sequence ID" value="KAL2621590.1"/>
    <property type="molecule type" value="Genomic_DNA"/>
</dbReference>
<comment type="subcellular location">
    <subcellularLocation>
        <location evidence="1">Cell membrane</location>
        <topology evidence="1">Multi-pass membrane protein</topology>
    </subcellularLocation>
</comment>
<evidence type="ECO:0000313" key="9">
    <source>
        <dbReference type="EMBL" id="KAL2621590.1"/>
    </source>
</evidence>
<feature type="transmembrane region" description="Helical" evidence="8">
    <location>
        <begin position="463"/>
        <end position="482"/>
    </location>
</feature>
<evidence type="ECO:0000256" key="5">
    <source>
        <dbReference type="ARBA" id="ARBA00022989"/>
    </source>
</evidence>
<gene>
    <name evidence="9" type="ORF">R1flu_001795</name>
</gene>
<keyword evidence="3" id="KW-1003">Cell membrane</keyword>
<organism evidence="9 10">
    <name type="scientific">Riccia fluitans</name>
    <dbReference type="NCBI Taxonomy" id="41844"/>
    <lineage>
        <taxon>Eukaryota</taxon>
        <taxon>Viridiplantae</taxon>
        <taxon>Streptophyta</taxon>
        <taxon>Embryophyta</taxon>
        <taxon>Marchantiophyta</taxon>
        <taxon>Marchantiopsida</taxon>
        <taxon>Marchantiidae</taxon>
        <taxon>Marchantiales</taxon>
        <taxon>Ricciaceae</taxon>
        <taxon>Riccia</taxon>
    </lineage>
</organism>
<dbReference type="Proteomes" id="UP001605036">
    <property type="component" value="Unassembled WGS sequence"/>
</dbReference>
<reference evidence="9 10" key="1">
    <citation type="submission" date="2024-09" db="EMBL/GenBank/DDBJ databases">
        <title>Chromosome-scale assembly of Riccia fluitans.</title>
        <authorList>
            <person name="Paukszto L."/>
            <person name="Sawicki J."/>
            <person name="Karawczyk K."/>
            <person name="Piernik-Szablinska J."/>
            <person name="Szczecinska M."/>
            <person name="Mazdziarz M."/>
        </authorList>
    </citation>
    <scope>NUCLEOTIDE SEQUENCE [LARGE SCALE GENOMIC DNA]</scope>
    <source>
        <strain evidence="9">Rf_01</strain>
        <tissue evidence="9">Aerial parts of the thallus</tissue>
    </source>
</reference>
<dbReference type="GO" id="GO:0005886">
    <property type="term" value="C:plasma membrane"/>
    <property type="evidence" value="ECO:0007669"/>
    <property type="project" value="UniProtKB-SubCell"/>
</dbReference>
<evidence type="ECO:0000256" key="2">
    <source>
        <dbReference type="ARBA" id="ARBA00005262"/>
    </source>
</evidence>
<evidence type="ECO:0000256" key="3">
    <source>
        <dbReference type="ARBA" id="ARBA00022475"/>
    </source>
</evidence>
<evidence type="ECO:0000256" key="1">
    <source>
        <dbReference type="ARBA" id="ARBA00004651"/>
    </source>
</evidence>
<dbReference type="PIRSF" id="PIRSF004810">
    <property type="entry name" value="ChrA"/>
    <property type="match status" value="1"/>
</dbReference>
<evidence type="ECO:0000256" key="7">
    <source>
        <dbReference type="SAM" id="MobiDB-lite"/>
    </source>
</evidence>
<keyword evidence="10" id="KW-1185">Reference proteome</keyword>
<evidence type="ECO:0000256" key="6">
    <source>
        <dbReference type="ARBA" id="ARBA00023136"/>
    </source>
</evidence>
<proteinExistence type="inferred from homology"/>
<comment type="caution">
    <text evidence="9">The sequence shown here is derived from an EMBL/GenBank/DDBJ whole genome shotgun (WGS) entry which is preliminary data.</text>
</comment>
<evidence type="ECO:0000313" key="10">
    <source>
        <dbReference type="Proteomes" id="UP001605036"/>
    </source>
</evidence>
<name>A0ABD1Y4S6_9MARC</name>
<evidence type="ECO:0000256" key="4">
    <source>
        <dbReference type="ARBA" id="ARBA00022692"/>
    </source>
</evidence>
<feature type="transmembrane region" description="Helical" evidence="8">
    <location>
        <begin position="171"/>
        <end position="188"/>
    </location>
</feature>
<feature type="region of interest" description="Disordered" evidence="7">
    <location>
        <begin position="1"/>
        <end position="48"/>
    </location>
</feature>
<feature type="transmembrane region" description="Helical" evidence="8">
    <location>
        <begin position="343"/>
        <end position="364"/>
    </location>
</feature>
<feature type="transmembrane region" description="Helical" evidence="8">
    <location>
        <begin position="414"/>
        <end position="438"/>
    </location>
</feature>
<feature type="transmembrane region" description="Helical" evidence="8">
    <location>
        <begin position="376"/>
        <end position="402"/>
    </location>
</feature>
<keyword evidence="5 8" id="KW-1133">Transmembrane helix</keyword>
<feature type="transmembrane region" description="Helical" evidence="8">
    <location>
        <begin position="219"/>
        <end position="238"/>
    </location>
</feature>